<dbReference type="RefSeq" id="XP_007388086.1">
    <property type="nucleotide sequence ID" value="XM_007388024.1"/>
</dbReference>
<keyword evidence="2" id="KW-1185">Reference proteome</keyword>
<dbReference type="HOGENOM" id="CLU_1349512_0_0_1"/>
<dbReference type="AlphaFoldDB" id="R7S393"/>
<name>R7S393_PUNST</name>
<sequence length="205" mass="23956">MTNVEPRVVYPHSPRTDETILQPDLNRHPWYEFVVHPWSNRVTRNLEEEKVVEDTFDAFDELPPEFDPWSEPLKRAPPEFFLGWPLDMALVRAYALKNDMAYFKNRYNAAGVRISGGYMQAHEVTSEDVLNKISTLTEIQLHLLPRVKIEEAYGVPNVEGRFGGLWSLCSNWTHPDRRPSEEEIAQLQEELGYKDKPKWHMTTFA</sequence>
<proteinExistence type="predicted"/>
<dbReference type="GeneID" id="18880049"/>
<reference evidence="2" key="1">
    <citation type="journal article" date="2012" name="Science">
        <title>The Paleozoic origin of enzymatic lignin decomposition reconstructed from 31 fungal genomes.</title>
        <authorList>
            <person name="Floudas D."/>
            <person name="Binder M."/>
            <person name="Riley R."/>
            <person name="Barry K."/>
            <person name="Blanchette R.A."/>
            <person name="Henrissat B."/>
            <person name="Martinez A.T."/>
            <person name="Otillar R."/>
            <person name="Spatafora J.W."/>
            <person name="Yadav J.S."/>
            <person name="Aerts A."/>
            <person name="Benoit I."/>
            <person name="Boyd A."/>
            <person name="Carlson A."/>
            <person name="Copeland A."/>
            <person name="Coutinho P.M."/>
            <person name="de Vries R.P."/>
            <person name="Ferreira P."/>
            <person name="Findley K."/>
            <person name="Foster B."/>
            <person name="Gaskell J."/>
            <person name="Glotzer D."/>
            <person name="Gorecki P."/>
            <person name="Heitman J."/>
            <person name="Hesse C."/>
            <person name="Hori C."/>
            <person name="Igarashi K."/>
            <person name="Jurgens J.A."/>
            <person name="Kallen N."/>
            <person name="Kersten P."/>
            <person name="Kohler A."/>
            <person name="Kuees U."/>
            <person name="Kumar T.K.A."/>
            <person name="Kuo A."/>
            <person name="LaButti K."/>
            <person name="Larrondo L.F."/>
            <person name="Lindquist E."/>
            <person name="Ling A."/>
            <person name="Lombard V."/>
            <person name="Lucas S."/>
            <person name="Lundell T."/>
            <person name="Martin R."/>
            <person name="McLaughlin D.J."/>
            <person name="Morgenstern I."/>
            <person name="Morin E."/>
            <person name="Murat C."/>
            <person name="Nagy L.G."/>
            <person name="Nolan M."/>
            <person name="Ohm R.A."/>
            <person name="Patyshakuliyeva A."/>
            <person name="Rokas A."/>
            <person name="Ruiz-Duenas F.J."/>
            <person name="Sabat G."/>
            <person name="Salamov A."/>
            <person name="Samejima M."/>
            <person name="Schmutz J."/>
            <person name="Slot J.C."/>
            <person name="St John F."/>
            <person name="Stenlid J."/>
            <person name="Sun H."/>
            <person name="Sun S."/>
            <person name="Syed K."/>
            <person name="Tsang A."/>
            <person name="Wiebenga A."/>
            <person name="Young D."/>
            <person name="Pisabarro A."/>
            <person name="Eastwood D.C."/>
            <person name="Martin F."/>
            <person name="Cullen D."/>
            <person name="Grigoriev I.V."/>
            <person name="Hibbett D.S."/>
        </authorList>
    </citation>
    <scope>NUCLEOTIDE SEQUENCE [LARGE SCALE GENOMIC DNA]</scope>
    <source>
        <strain evidence="2">HHB-11173 SS5</strain>
    </source>
</reference>
<accession>R7S393</accession>
<evidence type="ECO:0000313" key="1">
    <source>
        <dbReference type="EMBL" id="EIN04693.1"/>
    </source>
</evidence>
<organism evidence="1 2">
    <name type="scientific">Punctularia strigosozonata (strain HHB-11173)</name>
    <name type="common">White-rot fungus</name>
    <dbReference type="NCBI Taxonomy" id="741275"/>
    <lineage>
        <taxon>Eukaryota</taxon>
        <taxon>Fungi</taxon>
        <taxon>Dikarya</taxon>
        <taxon>Basidiomycota</taxon>
        <taxon>Agaricomycotina</taxon>
        <taxon>Agaricomycetes</taxon>
        <taxon>Corticiales</taxon>
        <taxon>Punctulariaceae</taxon>
        <taxon>Punctularia</taxon>
    </lineage>
</organism>
<protein>
    <submittedName>
        <fullName evidence="1">Uncharacterized protein</fullName>
    </submittedName>
</protein>
<evidence type="ECO:0000313" key="2">
    <source>
        <dbReference type="Proteomes" id="UP000054196"/>
    </source>
</evidence>
<dbReference type="KEGG" id="psq:PUNSTDRAFT_138337"/>
<dbReference type="eggNOG" id="ENOG502RC7R">
    <property type="taxonomic scope" value="Eukaryota"/>
</dbReference>
<dbReference type="EMBL" id="JH687553">
    <property type="protein sequence ID" value="EIN04693.1"/>
    <property type="molecule type" value="Genomic_DNA"/>
</dbReference>
<dbReference type="Proteomes" id="UP000054196">
    <property type="component" value="Unassembled WGS sequence"/>
</dbReference>
<gene>
    <name evidence="1" type="ORF">PUNSTDRAFT_138337</name>
</gene>